<comment type="caution">
    <text evidence="2">The sequence shown here is derived from an EMBL/GenBank/DDBJ whole genome shotgun (WGS) entry which is preliminary data.</text>
</comment>
<evidence type="ECO:0000256" key="1">
    <source>
        <dbReference type="SAM" id="Coils"/>
    </source>
</evidence>
<organism evidence="2">
    <name type="scientific">marine sediment metagenome</name>
    <dbReference type="NCBI Taxonomy" id="412755"/>
    <lineage>
        <taxon>unclassified sequences</taxon>
        <taxon>metagenomes</taxon>
        <taxon>ecological metagenomes</taxon>
    </lineage>
</organism>
<feature type="coiled-coil region" evidence="1">
    <location>
        <begin position="181"/>
        <end position="215"/>
    </location>
</feature>
<proteinExistence type="predicted"/>
<accession>A0A0F9RRP2</accession>
<keyword evidence="1" id="KW-0175">Coiled coil</keyword>
<reference evidence="2" key="1">
    <citation type="journal article" date="2015" name="Nature">
        <title>Complex archaea that bridge the gap between prokaryotes and eukaryotes.</title>
        <authorList>
            <person name="Spang A."/>
            <person name="Saw J.H."/>
            <person name="Jorgensen S.L."/>
            <person name="Zaremba-Niedzwiedzka K."/>
            <person name="Martijn J."/>
            <person name="Lind A.E."/>
            <person name="van Eijk R."/>
            <person name="Schleper C."/>
            <person name="Guy L."/>
            <person name="Ettema T.J."/>
        </authorList>
    </citation>
    <scope>NUCLEOTIDE SEQUENCE</scope>
</reference>
<dbReference type="EMBL" id="LAZR01001016">
    <property type="protein sequence ID" value="KKN52502.1"/>
    <property type="molecule type" value="Genomic_DNA"/>
</dbReference>
<gene>
    <name evidence="2" type="ORF">LCGC14_0611910</name>
</gene>
<evidence type="ECO:0000313" key="2">
    <source>
        <dbReference type="EMBL" id="KKN52502.1"/>
    </source>
</evidence>
<name>A0A0F9RRP2_9ZZZZ</name>
<dbReference type="AlphaFoldDB" id="A0A0F9RRP2"/>
<sequence length="273" mass="31115">MLGTGPSGVTAPYEDLSWEIWGVSSRLPYVVRADRWFELHRIDGEPQDWAAEWRDAVKKFVGDVPLYMIYPETGIATNVVQYPTDRIAARFGTYFMTSSFAWMMALAIDELRPFGSEPIEGEISVFGVDMEYGTEYVQQRAGFKHYIDLARMLDIPITRLASGGMSYEPVPYPMWQDDPLLNKLELKIADSSRKLKELNRAIRHTREMIAGADARVSELNLVVAGDYDPKVRFAELQKEHKGLVDMSASLSKDIVHWQAVSEEQGWLKDFLQP</sequence>
<protein>
    <submittedName>
        <fullName evidence="2">Uncharacterized protein</fullName>
    </submittedName>
</protein>